<proteinExistence type="predicted"/>
<keyword evidence="2" id="KW-1185">Reference proteome</keyword>
<dbReference type="EMBL" id="HG792019">
    <property type="protein sequence ID" value="CDM36315.1"/>
    <property type="molecule type" value="Genomic_DNA"/>
</dbReference>
<organism evidence="1 2">
    <name type="scientific">Penicillium roqueforti (strain FM164)</name>
    <dbReference type="NCBI Taxonomy" id="1365484"/>
    <lineage>
        <taxon>Eukaryota</taxon>
        <taxon>Fungi</taxon>
        <taxon>Dikarya</taxon>
        <taxon>Ascomycota</taxon>
        <taxon>Pezizomycotina</taxon>
        <taxon>Eurotiomycetes</taxon>
        <taxon>Eurotiomycetidae</taxon>
        <taxon>Eurotiales</taxon>
        <taxon>Aspergillaceae</taxon>
        <taxon>Penicillium</taxon>
    </lineage>
</organism>
<gene>
    <name evidence="1" type="ORF">PROQFM164_S05g000148</name>
</gene>
<sequence>MSFITCQENGIIVKISPVEEQKETPGVFTPFFLRVDYFFHPFGEKKQHGK</sequence>
<name>W6QIU2_PENRF</name>
<reference evidence="1" key="1">
    <citation type="journal article" date="2014" name="Nat. Commun.">
        <title>Multiple recent horizontal transfers of a large genomic region in cheese making fungi.</title>
        <authorList>
            <person name="Cheeseman K."/>
            <person name="Ropars J."/>
            <person name="Renault P."/>
            <person name="Dupont J."/>
            <person name="Gouzy J."/>
            <person name="Branca A."/>
            <person name="Abraham A.L."/>
            <person name="Ceppi M."/>
            <person name="Conseiller E."/>
            <person name="Debuchy R."/>
            <person name="Malagnac F."/>
            <person name="Goarin A."/>
            <person name="Silar P."/>
            <person name="Lacoste S."/>
            <person name="Sallet E."/>
            <person name="Bensimon A."/>
            <person name="Giraud T."/>
            <person name="Brygoo Y."/>
        </authorList>
    </citation>
    <scope>NUCLEOTIDE SEQUENCE [LARGE SCALE GENOMIC DNA]</scope>
    <source>
        <strain evidence="1">FM164</strain>
    </source>
</reference>
<evidence type="ECO:0000313" key="1">
    <source>
        <dbReference type="EMBL" id="CDM36315.1"/>
    </source>
</evidence>
<protein>
    <submittedName>
        <fullName evidence="1">Uncharacterized protein</fullName>
    </submittedName>
</protein>
<dbReference type="AlphaFoldDB" id="W6QIU2"/>
<dbReference type="Proteomes" id="UP000030686">
    <property type="component" value="Unassembled WGS sequence"/>
</dbReference>
<evidence type="ECO:0000313" key="2">
    <source>
        <dbReference type="Proteomes" id="UP000030686"/>
    </source>
</evidence>
<accession>W6QIU2</accession>